<evidence type="ECO:0000313" key="8">
    <source>
        <dbReference type="Proteomes" id="UP001600165"/>
    </source>
</evidence>
<dbReference type="InterPro" id="IPR050584">
    <property type="entry name" value="Cholesterol_7-desaturase"/>
</dbReference>
<keyword evidence="3" id="KW-0560">Oxidoreductase</keyword>
<keyword evidence="2" id="KW-0479">Metal-binding</keyword>
<feature type="domain" description="Rieske" evidence="6">
    <location>
        <begin position="6"/>
        <end position="110"/>
    </location>
</feature>
<reference evidence="7 8" key="1">
    <citation type="submission" date="2024-10" db="EMBL/GenBank/DDBJ databases">
        <authorList>
            <person name="Ratan Roy A."/>
            <person name="Morales Sandoval P.H."/>
            <person name="De Los Santos Villalobos S."/>
            <person name="Chakraborty S."/>
            <person name="Mukherjee J."/>
        </authorList>
    </citation>
    <scope>NUCLEOTIDE SEQUENCE [LARGE SCALE GENOMIC DNA]</scope>
    <source>
        <strain evidence="7 8">S1</strain>
    </source>
</reference>
<dbReference type="EMBL" id="JBHZOL010000069">
    <property type="protein sequence ID" value="MFE4106632.1"/>
    <property type="molecule type" value="Genomic_DNA"/>
</dbReference>
<name>A0ABW6IFI5_9CYAN</name>
<keyword evidence="4" id="KW-0408">Iron</keyword>
<dbReference type="PANTHER" id="PTHR21266">
    <property type="entry name" value="IRON-SULFUR DOMAIN CONTAINING PROTEIN"/>
    <property type="match status" value="1"/>
</dbReference>
<evidence type="ECO:0000256" key="2">
    <source>
        <dbReference type="ARBA" id="ARBA00022723"/>
    </source>
</evidence>
<evidence type="ECO:0000313" key="7">
    <source>
        <dbReference type="EMBL" id="MFE4106632.1"/>
    </source>
</evidence>
<dbReference type="PANTHER" id="PTHR21266:SF59">
    <property type="entry name" value="BLR4922 PROTEIN"/>
    <property type="match status" value="1"/>
</dbReference>
<dbReference type="InterPro" id="IPR036922">
    <property type="entry name" value="Rieske_2Fe-2S_sf"/>
</dbReference>
<dbReference type="InterPro" id="IPR044043">
    <property type="entry name" value="VanA_C_cat"/>
</dbReference>
<evidence type="ECO:0000256" key="5">
    <source>
        <dbReference type="ARBA" id="ARBA00023014"/>
    </source>
</evidence>
<dbReference type="Gene3D" id="3.90.380.10">
    <property type="entry name" value="Naphthalene 1,2-dioxygenase Alpha Subunit, Chain A, domain 1"/>
    <property type="match status" value="1"/>
</dbReference>
<proteinExistence type="predicted"/>
<gene>
    <name evidence="7" type="ORF">ACFVKH_10120</name>
</gene>
<evidence type="ECO:0000256" key="1">
    <source>
        <dbReference type="ARBA" id="ARBA00022714"/>
    </source>
</evidence>
<dbReference type="Pfam" id="PF19112">
    <property type="entry name" value="VanA_C"/>
    <property type="match status" value="1"/>
</dbReference>
<dbReference type="PROSITE" id="PS51296">
    <property type="entry name" value="RIESKE"/>
    <property type="match status" value="1"/>
</dbReference>
<keyword evidence="5" id="KW-0411">Iron-sulfur</keyword>
<keyword evidence="1" id="KW-0001">2Fe-2S</keyword>
<protein>
    <submittedName>
        <fullName evidence="7">Rieske 2Fe-2S domain-containing protein</fullName>
    </submittedName>
</protein>
<keyword evidence="8" id="KW-1185">Reference proteome</keyword>
<dbReference type="SUPFAM" id="SSF50022">
    <property type="entry name" value="ISP domain"/>
    <property type="match status" value="1"/>
</dbReference>
<dbReference type="Gene3D" id="2.102.10.10">
    <property type="entry name" value="Rieske [2Fe-2S] iron-sulphur domain"/>
    <property type="match status" value="1"/>
</dbReference>
<comment type="caution">
    <text evidence="7">The sequence shown here is derived from an EMBL/GenBank/DDBJ whole genome shotgun (WGS) entry which is preliminary data.</text>
</comment>
<evidence type="ECO:0000256" key="4">
    <source>
        <dbReference type="ARBA" id="ARBA00023004"/>
    </source>
</evidence>
<sequence>MLKNFWYACEFSSAVTSQPKQVQMLNQRFVLYRHSQGQVIALQDQCPHRGAALSLGSVKDDCLHCPYHGWKFQANGRCINIPSNGPDLPIPPQAQVKTYPVQEKYGYVWLFYGDLPEAERHPLPTFPADLAGMHPVEHEAIEHASYTRLMQANIDFAHVIAIHKKSFGQRIPLHTVIRYPVESDAWSAVASVKYASLSNSKSTLNTLLGKRPDLTTRLSFYLPNVTLAEISIGKGAKSDIRFGILVAFVPIDDHTTCAKRMLYRNVLPLPLLDGWVKKLDYKLAYEDTLVVETIPDQVLPRISAEQHVAADALDLTFRKLRQKYLAMGWGLGAQAPAAPEAELLTAANGQSAVPSLLAH</sequence>
<organism evidence="7 8">
    <name type="scientific">Almyronema epifaneia S1</name>
    <dbReference type="NCBI Taxonomy" id="2991925"/>
    <lineage>
        <taxon>Bacteria</taxon>
        <taxon>Bacillati</taxon>
        <taxon>Cyanobacteriota</taxon>
        <taxon>Cyanophyceae</taxon>
        <taxon>Nodosilineales</taxon>
        <taxon>Nodosilineaceae</taxon>
        <taxon>Almyronema</taxon>
        <taxon>Almyronema epifaneia</taxon>
    </lineage>
</organism>
<dbReference type="Pfam" id="PF00355">
    <property type="entry name" value="Rieske"/>
    <property type="match status" value="1"/>
</dbReference>
<accession>A0ABW6IFI5</accession>
<evidence type="ECO:0000259" key="6">
    <source>
        <dbReference type="PROSITE" id="PS51296"/>
    </source>
</evidence>
<dbReference type="Proteomes" id="UP001600165">
    <property type="component" value="Unassembled WGS sequence"/>
</dbReference>
<dbReference type="RefSeq" id="WP_377964582.1">
    <property type="nucleotide sequence ID" value="NZ_JBHZOL010000069.1"/>
</dbReference>
<dbReference type="InterPro" id="IPR017941">
    <property type="entry name" value="Rieske_2Fe-2S"/>
</dbReference>
<dbReference type="SUPFAM" id="SSF55961">
    <property type="entry name" value="Bet v1-like"/>
    <property type="match status" value="1"/>
</dbReference>
<evidence type="ECO:0000256" key="3">
    <source>
        <dbReference type="ARBA" id="ARBA00023002"/>
    </source>
</evidence>